<evidence type="ECO:0000313" key="2">
    <source>
        <dbReference type="Proteomes" id="UP000002743"/>
    </source>
</evidence>
<keyword evidence="2" id="KW-1185">Reference proteome</keyword>
<dbReference type="HOGENOM" id="CLU_3235893_0_0_4"/>
<dbReference type="EMBL" id="CP001674">
    <property type="protein sequence ID" value="ACT50838.1"/>
    <property type="molecule type" value="Genomic_DNA"/>
</dbReference>
<sequence length="43" mass="4678">MRVAQITSTIDGRIQTMIHAGMTAGSGIEDKAVSKDQGVKRYR</sequence>
<dbReference type="AlphaFoldDB" id="C6XE63"/>
<gene>
    <name evidence="1" type="ordered locus">Msip34_1593</name>
</gene>
<evidence type="ECO:0000313" key="1">
    <source>
        <dbReference type="EMBL" id="ACT50838.1"/>
    </source>
</evidence>
<reference evidence="2" key="1">
    <citation type="submission" date="2009-07" db="EMBL/GenBank/DDBJ databases">
        <title>Complete sequence of chromosome of Methylovorus sp. SIP3-4.</title>
        <authorList>
            <person name="Lucas S."/>
            <person name="Copeland A."/>
            <person name="Lapidus A."/>
            <person name="Glavina del Rio T."/>
            <person name="Tice H."/>
            <person name="Bruce D."/>
            <person name="Goodwin L."/>
            <person name="Pitluck S."/>
            <person name="Clum A."/>
            <person name="Larimer F."/>
            <person name="Land M."/>
            <person name="Hauser L."/>
            <person name="Kyrpides N."/>
            <person name="Mikhailova N."/>
            <person name="Kayluzhnaya M."/>
            <person name="Chistoserdova L."/>
        </authorList>
    </citation>
    <scope>NUCLEOTIDE SEQUENCE [LARGE SCALE GENOMIC DNA]</scope>
    <source>
        <strain evidence="2">SIP3-4</strain>
    </source>
</reference>
<organism evidence="1 2">
    <name type="scientific">Methylovorus glucosotrophus (strain SIP3-4)</name>
    <dbReference type="NCBI Taxonomy" id="582744"/>
    <lineage>
        <taxon>Bacteria</taxon>
        <taxon>Pseudomonadati</taxon>
        <taxon>Pseudomonadota</taxon>
        <taxon>Betaproteobacteria</taxon>
        <taxon>Nitrosomonadales</taxon>
        <taxon>Methylophilaceae</taxon>
        <taxon>Methylovorus</taxon>
    </lineage>
</organism>
<proteinExistence type="predicted"/>
<dbReference type="KEGG" id="mei:Msip34_1593"/>
<dbReference type="Proteomes" id="UP000002743">
    <property type="component" value="Chromosome"/>
</dbReference>
<reference evidence="1 2" key="2">
    <citation type="journal article" date="2011" name="J. Bacteriol.">
        <title>Genomes of three methylotrophs from a single niche uncover genetic and metabolic divergence of Methylophilaceae.</title>
        <authorList>
            <person name="Lapidus A."/>
            <person name="Clum A."/>
            <person name="Labutti K."/>
            <person name="Kaluzhnaya M.G."/>
            <person name="Lim S."/>
            <person name="Beck D.A."/>
            <person name="Glavina Del Rio T."/>
            <person name="Nolan M."/>
            <person name="Mavromatis K."/>
            <person name="Huntemann M."/>
            <person name="Lucas S."/>
            <person name="Lidstrom M.E."/>
            <person name="Ivanova N."/>
            <person name="Chistoserdova L."/>
        </authorList>
    </citation>
    <scope>NUCLEOTIDE SEQUENCE [LARGE SCALE GENOMIC DNA]</scope>
    <source>
        <strain evidence="1 2">SIP3-4</strain>
    </source>
</reference>
<protein>
    <submittedName>
        <fullName evidence="1">Uncharacterized protein</fullName>
    </submittedName>
</protein>
<dbReference type="STRING" id="582744.Msip34_1593"/>
<accession>C6XE63</accession>
<name>C6XE63_METGS</name>